<comment type="similarity">
    <text evidence="2">Belongs to the polyprenol kinase family.</text>
</comment>
<evidence type="ECO:0000256" key="11">
    <source>
        <dbReference type="ARBA" id="ARBA00022946"/>
    </source>
</evidence>
<dbReference type="Gene3D" id="6.10.140.2220">
    <property type="match status" value="1"/>
</dbReference>
<evidence type="ECO:0000256" key="9">
    <source>
        <dbReference type="ARBA" id="ARBA00022777"/>
    </source>
</evidence>
<evidence type="ECO:0000313" key="19">
    <source>
        <dbReference type="EMBL" id="KXZ49063.1"/>
    </source>
</evidence>
<dbReference type="InterPro" id="IPR039606">
    <property type="entry name" value="Phytol/farnesol_kinase"/>
</dbReference>
<evidence type="ECO:0000256" key="16">
    <source>
        <dbReference type="ARBA" id="ARBA00048889"/>
    </source>
</evidence>
<comment type="subcellular location">
    <subcellularLocation>
        <location evidence="1">Plastid</location>
        <location evidence="1">Chloroplast membrane</location>
        <topology evidence="1">Multi-pass membrane protein</topology>
    </subcellularLocation>
</comment>
<evidence type="ECO:0000256" key="5">
    <source>
        <dbReference type="ARBA" id="ARBA00022679"/>
    </source>
</evidence>
<organism evidence="19 20">
    <name type="scientific">Gonium pectorale</name>
    <name type="common">Green alga</name>
    <dbReference type="NCBI Taxonomy" id="33097"/>
    <lineage>
        <taxon>Eukaryota</taxon>
        <taxon>Viridiplantae</taxon>
        <taxon>Chlorophyta</taxon>
        <taxon>core chlorophytes</taxon>
        <taxon>Chlorophyceae</taxon>
        <taxon>CS clade</taxon>
        <taxon>Chlamydomonadales</taxon>
        <taxon>Volvocaceae</taxon>
        <taxon>Gonium</taxon>
    </lineage>
</organism>
<comment type="pathway">
    <text evidence="14">Cofactor biosynthesis; tocopherol biosynthesis.</text>
</comment>
<keyword evidence="4" id="KW-0934">Plastid</keyword>
<evidence type="ECO:0000256" key="2">
    <source>
        <dbReference type="ARBA" id="ARBA00010794"/>
    </source>
</evidence>
<evidence type="ECO:0000256" key="13">
    <source>
        <dbReference type="ARBA" id="ARBA00023136"/>
    </source>
</evidence>
<evidence type="ECO:0000259" key="18">
    <source>
        <dbReference type="PROSITE" id="PS50865"/>
    </source>
</evidence>
<dbReference type="EC" id="2.7.1.182" evidence="15"/>
<gene>
    <name evidence="19" type="ORF">GPECTOR_23g148</name>
</gene>
<dbReference type="EMBL" id="LSYV01000024">
    <property type="protein sequence ID" value="KXZ49063.1"/>
    <property type="molecule type" value="Genomic_DNA"/>
</dbReference>
<evidence type="ECO:0000256" key="14">
    <source>
        <dbReference type="ARBA" id="ARBA00024015"/>
    </source>
</evidence>
<evidence type="ECO:0000256" key="12">
    <source>
        <dbReference type="ARBA" id="ARBA00022989"/>
    </source>
</evidence>
<evidence type="ECO:0000256" key="1">
    <source>
        <dbReference type="ARBA" id="ARBA00004508"/>
    </source>
</evidence>
<keyword evidence="7" id="KW-0479">Metal-binding</keyword>
<dbReference type="InterPro" id="IPR002893">
    <property type="entry name" value="Znf_MYND"/>
</dbReference>
<dbReference type="GO" id="GO:0016020">
    <property type="term" value="C:membrane"/>
    <property type="evidence" value="ECO:0007669"/>
    <property type="project" value="UniProtKB-SubCell"/>
</dbReference>
<comment type="catalytic activity">
    <reaction evidence="16">
        <text>phytol + CTP = phytyl phosphate + CDP + H(+)</text>
        <dbReference type="Rhea" id="RHEA:38055"/>
        <dbReference type="ChEBI" id="CHEBI:15378"/>
        <dbReference type="ChEBI" id="CHEBI:17327"/>
        <dbReference type="ChEBI" id="CHEBI:37563"/>
        <dbReference type="ChEBI" id="CHEBI:58069"/>
        <dbReference type="ChEBI" id="CHEBI:75483"/>
        <dbReference type="EC" id="2.7.1.182"/>
    </reaction>
</comment>
<sequence>MIYAKSYLRPDLKLLHQAASGPACLPLLCLLAASLRLSPHELSGEGVRPQLCCEIAFKAALSVTYLLMPQGLKTGLLLALLRGDTLQAAGRQLAALAGSPEAAEAITTAAEGQGELPPSAVGYAAVLLELVYTLISKACLASQAPEAFELRDELAAALEGSQALEHAGRALLLLRAHWKGARLASGLLETAAFCANSAQITVMDLQKWCRVHGADDGAGGQLAARLHAVASGRCARHAALCLGLAVLCDADGGPALGMPPGLLAAPPTERREHAPGSRAMSVGAATQLRGMVRVLGLAGTAPPGRRAALALMLRVGWVAVDSARDLTAADKGGDGRGSLAARGPRRIVAAEGVLAVALGALGDSRPFVPQPTGVPERDSLRAAEAEGWWRLATAIATDVLPYATADCQPALLGRILDLPEGRLLTGQGTFSLPPEPPPEVAAALGSGLLRCVEHLMRRAGRDPQGPEAAVLRELGHNGDRSLWPYLALLLAYGEPRQAAALLATMRKVLRTAGVRATVAEWASEGTSHQGSLQAVLDILYDAPLMVATPVAPGEGISPALQQLLRLLCCAACEWLPELARAVLSEEPSEALSGGVPVPILNWLQLLAACCASQPGTTASSPPAHQTDCGATVVSGSGAGPVTGSEAAAGGDDGGWRALLLGEVGAVPLLDAALRLVPLLPDSRKDTLGPNLRDLVRSCWAVAVIYTGPVPPASGTGTARQGQSALDEAAAAKQAEGAAMGQASAAAIGEASAAAGSAGSTDAGDITPARPPLPWRAGLLREASTQLRSFGDHYDAAHAEVLASYLERGGRVNEGLRVALREAWPLASALPPPVEARRLLPARCANPACANLEGDSEADLTLKACAGCGAVGYCCRPCQLEHWREGHKEACGRMRGGGA</sequence>
<evidence type="ECO:0000256" key="7">
    <source>
        <dbReference type="ARBA" id="ARBA00022723"/>
    </source>
</evidence>
<accession>A0A150GGZ6</accession>
<name>A0A150GGZ6_GONPE</name>
<keyword evidence="10" id="KW-0862">Zinc</keyword>
<keyword evidence="3" id="KW-0150">Chloroplast</keyword>
<dbReference type="GO" id="GO:0009507">
    <property type="term" value="C:chloroplast"/>
    <property type="evidence" value="ECO:0007669"/>
    <property type="project" value="UniProtKB-SubCell"/>
</dbReference>
<dbReference type="PANTHER" id="PTHR32523">
    <property type="entry name" value="PHYTOL KINASE 1, CHLOROPLASTIC"/>
    <property type="match status" value="1"/>
</dbReference>
<dbReference type="SUPFAM" id="SSF144232">
    <property type="entry name" value="HIT/MYND zinc finger-like"/>
    <property type="match status" value="1"/>
</dbReference>
<evidence type="ECO:0000256" key="15">
    <source>
        <dbReference type="ARBA" id="ARBA00039024"/>
    </source>
</evidence>
<evidence type="ECO:0000256" key="4">
    <source>
        <dbReference type="ARBA" id="ARBA00022640"/>
    </source>
</evidence>
<keyword evidence="20" id="KW-1185">Reference proteome</keyword>
<feature type="domain" description="MYND-type" evidence="18">
    <location>
        <begin position="845"/>
        <end position="890"/>
    </location>
</feature>
<keyword evidence="8 17" id="KW-0863">Zinc-finger</keyword>
<evidence type="ECO:0000256" key="3">
    <source>
        <dbReference type="ARBA" id="ARBA00022528"/>
    </source>
</evidence>
<dbReference type="Proteomes" id="UP000075714">
    <property type="component" value="Unassembled WGS sequence"/>
</dbReference>
<keyword evidence="13" id="KW-0472">Membrane</keyword>
<proteinExistence type="inferred from homology"/>
<keyword evidence="9" id="KW-0418">Kinase</keyword>
<evidence type="ECO:0000256" key="10">
    <source>
        <dbReference type="ARBA" id="ARBA00022833"/>
    </source>
</evidence>
<dbReference type="GO" id="GO:0010276">
    <property type="term" value="F:phytol kinase activity"/>
    <property type="evidence" value="ECO:0007669"/>
    <property type="project" value="UniProtKB-EC"/>
</dbReference>
<keyword evidence="6" id="KW-0812">Transmembrane</keyword>
<dbReference type="PANTHER" id="PTHR32523:SF8">
    <property type="entry name" value="DOLICHOL KINASE"/>
    <property type="match status" value="1"/>
</dbReference>
<evidence type="ECO:0000256" key="6">
    <source>
        <dbReference type="ARBA" id="ARBA00022692"/>
    </source>
</evidence>
<keyword evidence="12" id="KW-1133">Transmembrane helix</keyword>
<evidence type="ECO:0000256" key="17">
    <source>
        <dbReference type="PROSITE-ProRule" id="PRU00134"/>
    </source>
</evidence>
<keyword evidence="11" id="KW-0809">Transit peptide</keyword>
<reference evidence="20" key="1">
    <citation type="journal article" date="2016" name="Nat. Commun.">
        <title>The Gonium pectorale genome demonstrates co-option of cell cycle regulation during the evolution of multicellularity.</title>
        <authorList>
            <person name="Hanschen E.R."/>
            <person name="Marriage T.N."/>
            <person name="Ferris P.J."/>
            <person name="Hamaji T."/>
            <person name="Toyoda A."/>
            <person name="Fujiyama A."/>
            <person name="Neme R."/>
            <person name="Noguchi H."/>
            <person name="Minakuchi Y."/>
            <person name="Suzuki M."/>
            <person name="Kawai-Toyooka H."/>
            <person name="Smith D.R."/>
            <person name="Sparks H."/>
            <person name="Anderson J."/>
            <person name="Bakaric R."/>
            <person name="Luria V."/>
            <person name="Karger A."/>
            <person name="Kirschner M.W."/>
            <person name="Durand P.M."/>
            <person name="Michod R.E."/>
            <person name="Nozaki H."/>
            <person name="Olson B.J."/>
        </authorList>
    </citation>
    <scope>NUCLEOTIDE SEQUENCE [LARGE SCALE GENOMIC DNA]</scope>
    <source>
        <strain evidence="20">NIES-2863</strain>
    </source>
</reference>
<evidence type="ECO:0000256" key="8">
    <source>
        <dbReference type="ARBA" id="ARBA00022771"/>
    </source>
</evidence>
<dbReference type="AlphaFoldDB" id="A0A150GGZ6"/>
<dbReference type="OrthoDB" id="552473at2759"/>
<dbReference type="Pfam" id="PF01753">
    <property type="entry name" value="zf-MYND"/>
    <property type="match status" value="1"/>
</dbReference>
<dbReference type="GO" id="GO:0008270">
    <property type="term" value="F:zinc ion binding"/>
    <property type="evidence" value="ECO:0007669"/>
    <property type="project" value="UniProtKB-KW"/>
</dbReference>
<dbReference type="PROSITE" id="PS50865">
    <property type="entry name" value="ZF_MYND_2"/>
    <property type="match status" value="1"/>
</dbReference>
<comment type="caution">
    <text evidence="19">The sequence shown here is derived from an EMBL/GenBank/DDBJ whole genome shotgun (WGS) entry which is preliminary data.</text>
</comment>
<keyword evidence="5" id="KW-0808">Transferase</keyword>
<protein>
    <recommendedName>
        <fullName evidence="15">phytol kinase</fullName>
        <ecNumber evidence="15">2.7.1.182</ecNumber>
    </recommendedName>
</protein>
<evidence type="ECO:0000313" key="20">
    <source>
        <dbReference type="Proteomes" id="UP000075714"/>
    </source>
</evidence>